<dbReference type="AlphaFoldDB" id="A0A8C4QSU0"/>
<feature type="compositionally biased region" description="Polar residues" evidence="1">
    <location>
        <begin position="358"/>
        <end position="379"/>
    </location>
</feature>
<dbReference type="SUPFAM" id="SSF57302">
    <property type="entry name" value="Snake toxin-like"/>
    <property type="match status" value="1"/>
</dbReference>
<evidence type="ECO:0000256" key="2">
    <source>
        <dbReference type="SAM" id="SignalP"/>
    </source>
</evidence>
<sequence length="505" mass="55777">MWKHLSFLLLCALGVDEVVCLHCIHCMERSSDYTCKFVMPWESCTPKSTRCFAKIARFGTSPWLVKGCTEYRSCPEIEESGGFCCSGDLCNADAGESQIESELLPAVGESSGSGADELRFPESENVSSSPEPWVLLDSENQTGGLVVTKYGESDIEETSTLRSSEDVLKDLLLFSEPWTLQGEIIGEEVGTNPIYNDLSDLEQTHNISTVEQTLGSVDGEAKLPIYGIVEQAENVSMAQMSEIEKMQIYLKSEVEQGFGNETFERMNIEVGDMAGALYEMGIPERGANATASYDYLGDVQVNIPASDSSLQHTSSTANKDEYTHTLAHEPMSRQPSTHDAQEPTSWQPSIHDTHDAQEPTSRQPSTHDSQEPTSWQPSTHDTHDAQEPMSRQPSTHDTQEPMSRQPSTHDTHDAQEPTSLQPSAHEPTTHAASLELQTESNALSQTEFLKWWSQRLLRIKNDSLMKESADDSFVTSFDFPTNVTADNELSGSPSSLIELQTGMLS</sequence>
<dbReference type="InterPro" id="IPR045860">
    <property type="entry name" value="Snake_toxin-like_sf"/>
</dbReference>
<proteinExistence type="predicted"/>
<feature type="compositionally biased region" description="Low complexity" evidence="1">
    <location>
        <begin position="123"/>
        <end position="132"/>
    </location>
</feature>
<evidence type="ECO:0000256" key="1">
    <source>
        <dbReference type="SAM" id="MobiDB-lite"/>
    </source>
</evidence>
<reference evidence="3" key="1">
    <citation type="submission" date="2025-08" db="UniProtKB">
        <authorList>
            <consortium name="Ensembl"/>
        </authorList>
    </citation>
    <scope>IDENTIFICATION</scope>
</reference>
<reference evidence="3" key="2">
    <citation type="submission" date="2025-09" db="UniProtKB">
        <authorList>
            <consortium name="Ensembl"/>
        </authorList>
    </citation>
    <scope>IDENTIFICATION</scope>
</reference>
<organism evidence="3 4">
    <name type="scientific">Eptatretus burgeri</name>
    <name type="common">Inshore hagfish</name>
    <dbReference type="NCBI Taxonomy" id="7764"/>
    <lineage>
        <taxon>Eukaryota</taxon>
        <taxon>Metazoa</taxon>
        <taxon>Chordata</taxon>
        <taxon>Craniata</taxon>
        <taxon>Vertebrata</taxon>
        <taxon>Cyclostomata</taxon>
        <taxon>Myxini</taxon>
        <taxon>Myxiniformes</taxon>
        <taxon>Myxinidae</taxon>
        <taxon>Eptatretinae</taxon>
        <taxon>Eptatretus</taxon>
    </lineage>
</organism>
<feature type="region of interest" description="Disordered" evidence="1">
    <location>
        <begin position="330"/>
        <end position="431"/>
    </location>
</feature>
<dbReference type="Proteomes" id="UP000694388">
    <property type="component" value="Unplaced"/>
</dbReference>
<feature type="compositionally biased region" description="Polar residues" evidence="1">
    <location>
        <begin position="333"/>
        <end position="350"/>
    </location>
</feature>
<keyword evidence="2" id="KW-0732">Signal</keyword>
<evidence type="ECO:0000313" key="3">
    <source>
        <dbReference type="Ensembl" id="ENSEBUP00000019855.1"/>
    </source>
</evidence>
<feature type="chain" id="PRO_5034973678" evidence="2">
    <location>
        <begin position="21"/>
        <end position="505"/>
    </location>
</feature>
<dbReference type="CDD" id="cd00117">
    <property type="entry name" value="TFP"/>
    <property type="match status" value="1"/>
</dbReference>
<evidence type="ECO:0000313" key="4">
    <source>
        <dbReference type="Proteomes" id="UP000694388"/>
    </source>
</evidence>
<dbReference type="Ensembl" id="ENSEBUT00000020431.1">
    <property type="protein sequence ID" value="ENSEBUP00000019855.1"/>
    <property type="gene ID" value="ENSEBUG00000012334.1"/>
</dbReference>
<protein>
    <submittedName>
        <fullName evidence="3">Uncharacterized protein</fullName>
    </submittedName>
</protein>
<accession>A0A8C4QSU0</accession>
<feature type="compositionally biased region" description="Polar residues" evidence="1">
    <location>
        <begin position="389"/>
        <end position="406"/>
    </location>
</feature>
<feature type="region of interest" description="Disordered" evidence="1">
    <location>
        <begin position="108"/>
        <end position="133"/>
    </location>
</feature>
<name>A0A8C4QSU0_EPTBU</name>
<keyword evidence="4" id="KW-1185">Reference proteome</keyword>
<feature type="signal peptide" evidence="2">
    <location>
        <begin position="1"/>
        <end position="20"/>
    </location>
</feature>